<dbReference type="RefSeq" id="XP_001792405.1">
    <property type="nucleotide sequence ID" value="XM_001792353.1"/>
</dbReference>
<dbReference type="KEGG" id="pno:SNOG_01777"/>
<reference evidence="2" key="1">
    <citation type="journal article" date="2007" name="Plant Cell">
        <title>Dothideomycete-plant interactions illuminated by genome sequencing and EST analysis of the wheat pathogen Stagonospora nodorum.</title>
        <authorList>
            <person name="Hane J.K."/>
            <person name="Lowe R.G."/>
            <person name="Solomon P.S."/>
            <person name="Tan K.C."/>
            <person name="Schoch C.L."/>
            <person name="Spatafora J.W."/>
            <person name="Crous P.W."/>
            <person name="Kodira C."/>
            <person name="Birren B.W."/>
            <person name="Galagan J.E."/>
            <person name="Torriani S.F."/>
            <person name="McDonald B.A."/>
            <person name="Oliver R.P."/>
        </authorList>
    </citation>
    <scope>NUCLEOTIDE SEQUENCE [LARGE SCALE GENOMIC DNA]</scope>
    <source>
        <strain evidence="2">SN15 / ATCC MYA-4574 / FGSC 10173</strain>
    </source>
</reference>
<dbReference type="GeneID" id="5969250"/>
<organism evidence="1 2">
    <name type="scientific">Phaeosphaeria nodorum (strain SN15 / ATCC MYA-4574 / FGSC 10173)</name>
    <name type="common">Glume blotch fungus</name>
    <name type="synonym">Parastagonospora nodorum</name>
    <dbReference type="NCBI Taxonomy" id="321614"/>
    <lineage>
        <taxon>Eukaryota</taxon>
        <taxon>Fungi</taxon>
        <taxon>Dikarya</taxon>
        <taxon>Ascomycota</taxon>
        <taxon>Pezizomycotina</taxon>
        <taxon>Dothideomycetes</taxon>
        <taxon>Pleosporomycetidae</taxon>
        <taxon>Pleosporales</taxon>
        <taxon>Pleosporineae</taxon>
        <taxon>Phaeosphaeriaceae</taxon>
        <taxon>Parastagonospora</taxon>
    </lineage>
</organism>
<dbReference type="AlphaFoldDB" id="Q0V2I7"/>
<proteinExistence type="predicted"/>
<evidence type="ECO:0000313" key="1">
    <source>
        <dbReference type="EMBL" id="EAT91426.1"/>
    </source>
</evidence>
<name>Q0V2I7_PHANO</name>
<sequence length="47" mass="5601">MWWQCAIYRNHNFHKIVEMSSVAEYMFLGVRVVIQEIPWKEMTAGVA</sequence>
<dbReference type="EMBL" id="CH445326">
    <property type="protein sequence ID" value="EAT91426.1"/>
    <property type="molecule type" value="Genomic_DNA"/>
</dbReference>
<protein>
    <submittedName>
        <fullName evidence="1">Uncharacterized protein</fullName>
    </submittedName>
</protein>
<evidence type="ECO:0000313" key="2">
    <source>
        <dbReference type="Proteomes" id="UP000001055"/>
    </source>
</evidence>
<accession>Q0V2I7</accession>
<dbReference type="Proteomes" id="UP000001055">
    <property type="component" value="Unassembled WGS sequence"/>
</dbReference>
<gene>
    <name evidence="1" type="ORF">SNOG_01777</name>
</gene>
<dbReference type="InParanoid" id="Q0V2I7"/>